<accession>A0A168NP62</accession>
<keyword evidence="2" id="KW-1185">Reference proteome</keyword>
<protein>
    <submittedName>
        <fullName evidence="1">Uncharacterized protein</fullName>
    </submittedName>
</protein>
<dbReference type="RefSeq" id="WP_084410641.1">
    <property type="nucleotide sequence ID" value="NZ_LVJH01000002.1"/>
</dbReference>
<reference evidence="1 2" key="1">
    <citation type="submission" date="2016-03" db="EMBL/GenBank/DDBJ databases">
        <title>Draft genome sequence of Paenibacillus glacialis DSM 22343.</title>
        <authorList>
            <person name="Shin S.-K."/>
            <person name="Yi H."/>
        </authorList>
    </citation>
    <scope>NUCLEOTIDE SEQUENCE [LARGE SCALE GENOMIC DNA]</scope>
    <source>
        <strain evidence="1 2">DSM 22343</strain>
    </source>
</reference>
<dbReference type="AlphaFoldDB" id="A0A168NP62"/>
<sequence>MGMFSWKCAVSKLSIANVHSGQSPKRSQCYLITPTQSIYEDAYDGYGVFGGKDVYELLGDGDRDKGIKNDLSGKGKFEIKIVLKQFYKGQTYDQLLESESCPDQGFFYS</sequence>
<gene>
    <name evidence="1" type="ORF">PGLA_00905</name>
</gene>
<evidence type="ECO:0000313" key="2">
    <source>
        <dbReference type="Proteomes" id="UP000076967"/>
    </source>
</evidence>
<dbReference type="OrthoDB" id="5862412at2"/>
<dbReference type="STRING" id="494026.PGLA_00905"/>
<dbReference type="EMBL" id="LVJH01000002">
    <property type="protein sequence ID" value="OAB45988.1"/>
    <property type="molecule type" value="Genomic_DNA"/>
</dbReference>
<comment type="caution">
    <text evidence="1">The sequence shown here is derived from an EMBL/GenBank/DDBJ whole genome shotgun (WGS) entry which is preliminary data.</text>
</comment>
<name>A0A168NP62_9BACL</name>
<organism evidence="1 2">
    <name type="scientific">Paenibacillus glacialis</name>
    <dbReference type="NCBI Taxonomy" id="494026"/>
    <lineage>
        <taxon>Bacteria</taxon>
        <taxon>Bacillati</taxon>
        <taxon>Bacillota</taxon>
        <taxon>Bacilli</taxon>
        <taxon>Bacillales</taxon>
        <taxon>Paenibacillaceae</taxon>
        <taxon>Paenibacillus</taxon>
    </lineage>
</organism>
<dbReference type="Proteomes" id="UP000076967">
    <property type="component" value="Unassembled WGS sequence"/>
</dbReference>
<evidence type="ECO:0000313" key="1">
    <source>
        <dbReference type="EMBL" id="OAB45988.1"/>
    </source>
</evidence>
<proteinExistence type="predicted"/>